<organism evidence="3 4">
    <name type="scientific">Roseburia hominis (strain DSM 16839 / JCM 17582 / NCIMB 14029 / A2-183)</name>
    <dbReference type="NCBI Taxonomy" id="585394"/>
    <lineage>
        <taxon>Bacteria</taxon>
        <taxon>Bacillati</taxon>
        <taxon>Bacillota</taxon>
        <taxon>Clostridia</taxon>
        <taxon>Lachnospirales</taxon>
        <taxon>Lachnospiraceae</taxon>
        <taxon>Roseburia</taxon>
    </lineage>
</organism>
<keyword evidence="2" id="KW-1133">Transmembrane helix</keyword>
<evidence type="ECO:0000313" key="3">
    <source>
        <dbReference type="EMBL" id="AEN97880.1"/>
    </source>
</evidence>
<feature type="transmembrane region" description="Helical" evidence="2">
    <location>
        <begin position="6"/>
        <end position="25"/>
    </location>
</feature>
<proteinExistence type="predicted"/>
<dbReference type="Proteomes" id="UP000008178">
    <property type="component" value="Chromosome"/>
</dbReference>
<feature type="region of interest" description="Disordered" evidence="1">
    <location>
        <begin position="32"/>
        <end position="51"/>
    </location>
</feature>
<dbReference type="HOGENOM" id="CLU_214973_0_0_9"/>
<dbReference type="KEGG" id="rho:RHOM_13870"/>
<evidence type="ECO:0000256" key="1">
    <source>
        <dbReference type="SAM" id="MobiDB-lite"/>
    </source>
</evidence>
<gene>
    <name evidence="3" type="ordered locus">RHOM_13870</name>
</gene>
<protein>
    <submittedName>
        <fullName evidence="3">Uncharacterized protein</fullName>
    </submittedName>
</protein>
<dbReference type="AlphaFoldDB" id="G2SYD0"/>
<name>G2SYD0_ROSHA</name>
<dbReference type="EMBL" id="CP003040">
    <property type="protein sequence ID" value="AEN97880.1"/>
    <property type="molecule type" value="Genomic_DNA"/>
</dbReference>
<keyword evidence="2" id="KW-0472">Membrane</keyword>
<dbReference type="RefSeq" id="WP_014080847.1">
    <property type="nucleotide sequence ID" value="NC_015977.1"/>
</dbReference>
<evidence type="ECO:0000256" key="2">
    <source>
        <dbReference type="SAM" id="Phobius"/>
    </source>
</evidence>
<keyword evidence="4" id="KW-1185">Reference proteome</keyword>
<dbReference type="GeneID" id="93725164"/>
<feature type="compositionally biased region" description="Low complexity" evidence="1">
    <location>
        <begin position="34"/>
        <end position="51"/>
    </location>
</feature>
<keyword evidence="2" id="KW-0812">Transmembrane</keyword>
<sequence length="51" mass="5396">MTIFEHIFSVIGILIIIGGFIYGIYDSYFEGKGTSSSKASASTSAQTTDAV</sequence>
<evidence type="ECO:0000313" key="4">
    <source>
        <dbReference type="Proteomes" id="UP000008178"/>
    </source>
</evidence>
<accession>G2SYD0</accession>
<reference evidence="3 4" key="1">
    <citation type="journal article" date="2015" name="Genome Announc.">
        <title>Complete genome sequence of the human gut symbiont Roseburia hominis.</title>
        <authorList>
            <person name="Travis A.J."/>
            <person name="Kelly D."/>
            <person name="Flint H.J."/>
            <person name="Aminov R.I."/>
        </authorList>
    </citation>
    <scope>NUCLEOTIDE SEQUENCE [LARGE SCALE GENOMIC DNA]</scope>
    <source>
        <strain evidence="4">DSM 16839 / JCM 17582 / NCIMB 14029 / A2-183</strain>
    </source>
</reference>